<name>A0A8E1UR07_9BACT</name>
<protein>
    <recommendedName>
        <fullName evidence="3">Glycosyltransferase</fullName>
    </recommendedName>
</protein>
<sequence length="361" mass="41940">MKKGLIEDGHQVVLMSDGNNWHNSPRDIDLKRDMRWGKLSGLKVLWQLLRHYKCLVGNDIVQIHNYQFVPLKMGWNRHLISFLKRHNRYMVKGCFGDDPVVLDSQAEGVPEYSDTYWDGRPQNVELNKERTAEMNMVPVRHCSGFANRESDALVACLYEYYLCYRSWLSHGKLHYIPLPIEIPEGARAKHIADGRKLKVLVGIQPKRDYLKGAAYIGRLVEQVAKENDGLIEVNTVEGVPYDEYCRMLSETDVLVDQLYSYTPSMNSLAAMARGTVVIGGGEEEFYKFIGEDELRPIINVRPGRDEDNLNTLRRTLTDRKLLEKMSQQSIDFVKKYHDYRKVARQYEHLYERLLAGEFDIY</sequence>
<dbReference type="AlphaFoldDB" id="A0A8E1UR07"/>
<evidence type="ECO:0008006" key="3">
    <source>
        <dbReference type="Google" id="ProtNLM"/>
    </source>
</evidence>
<dbReference type="Proteomes" id="UP000036951">
    <property type="component" value="Unassembled WGS sequence"/>
</dbReference>
<accession>A0A8E1UR07</accession>
<comment type="caution">
    <text evidence="1">The sequence shown here is derived from an EMBL/GenBank/DDBJ whole genome shotgun (WGS) entry which is preliminary data.</text>
</comment>
<reference evidence="1 2" key="1">
    <citation type="submission" date="2015-06" db="EMBL/GenBank/DDBJ databases">
        <title>Prevotella sp. 109, sp. nov., a novel member of the family Prevotellaceae isolated from human faeces.</title>
        <authorList>
            <person name="Shkoporov A.N."/>
            <person name="Chaplin A.V."/>
            <person name="Kafarskaia L.I."/>
            <person name="Efimov B.A."/>
        </authorList>
    </citation>
    <scope>NUCLEOTIDE SEQUENCE [LARGE SCALE GENOMIC DNA]</scope>
    <source>
        <strain evidence="1 2">109</strain>
    </source>
</reference>
<evidence type="ECO:0000313" key="2">
    <source>
        <dbReference type="Proteomes" id="UP000036951"/>
    </source>
</evidence>
<keyword evidence="2" id="KW-1185">Reference proteome</keyword>
<dbReference type="EMBL" id="LFQU01000026">
    <property type="protein sequence ID" value="KOO67747.1"/>
    <property type="molecule type" value="Genomic_DNA"/>
</dbReference>
<organism evidence="1 2">
    <name type="scientific">Xylanibacter rarus</name>
    <dbReference type="NCBI Taxonomy" id="1676614"/>
    <lineage>
        <taxon>Bacteria</taxon>
        <taxon>Pseudomonadati</taxon>
        <taxon>Bacteroidota</taxon>
        <taxon>Bacteroidia</taxon>
        <taxon>Bacteroidales</taxon>
        <taxon>Prevotellaceae</taxon>
        <taxon>Xylanibacter</taxon>
    </lineage>
</organism>
<dbReference type="SUPFAM" id="SSF53756">
    <property type="entry name" value="UDP-Glycosyltransferase/glycogen phosphorylase"/>
    <property type="match status" value="1"/>
</dbReference>
<proteinExistence type="predicted"/>
<dbReference type="Gene3D" id="3.40.50.2000">
    <property type="entry name" value="Glycogen Phosphorylase B"/>
    <property type="match status" value="1"/>
</dbReference>
<evidence type="ECO:0000313" key="1">
    <source>
        <dbReference type="EMBL" id="KOO67747.1"/>
    </source>
</evidence>
<gene>
    <name evidence="1" type="ORF">ACU52_11675</name>
</gene>